<comment type="caution">
    <text evidence="1">The sequence shown here is derived from an EMBL/GenBank/DDBJ whole genome shotgun (WGS) entry which is preliminary data.</text>
</comment>
<dbReference type="AlphaFoldDB" id="A0A0F9GRC5"/>
<feature type="non-terminal residue" evidence="1">
    <location>
        <position position="66"/>
    </location>
</feature>
<sequence>MAEKKKKFTFKYVIPEHLRDCYVNGAWGGVTPRKEIHLHLYSERRPIPKEIIYDINKDGAIGKKEA</sequence>
<reference evidence="1" key="1">
    <citation type="journal article" date="2015" name="Nature">
        <title>Complex archaea that bridge the gap between prokaryotes and eukaryotes.</title>
        <authorList>
            <person name="Spang A."/>
            <person name="Saw J.H."/>
            <person name="Jorgensen S.L."/>
            <person name="Zaremba-Niedzwiedzka K."/>
            <person name="Martijn J."/>
            <person name="Lind A.E."/>
            <person name="van Eijk R."/>
            <person name="Schleper C."/>
            <person name="Guy L."/>
            <person name="Ettema T.J."/>
        </authorList>
    </citation>
    <scope>NUCLEOTIDE SEQUENCE</scope>
</reference>
<accession>A0A0F9GRC5</accession>
<evidence type="ECO:0000313" key="1">
    <source>
        <dbReference type="EMBL" id="KKL65637.1"/>
    </source>
</evidence>
<protein>
    <submittedName>
        <fullName evidence="1">Uncharacterized protein</fullName>
    </submittedName>
</protein>
<proteinExistence type="predicted"/>
<organism evidence="1">
    <name type="scientific">marine sediment metagenome</name>
    <dbReference type="NCBI Taxonomy" id="412755"/>
    <lineage>
        <taxon>unclassified sequences</taxon>
        <taxon>metagenomes</taxon>
        <taxon>ecological metagenomes</taxon>
    </lineage>
</organism>
<gene>
    <name evidence="1" type="ORF">LCGC14_2153000</name>
</gene>
<dbReference type="EMBL" id="LAZR01027469">
    <property type="protein sequence ID" value="KKL65637.1"/>
    <property type="molecule type" value="Genomic_DNA"/>
</dbReference>
<name>A0A0F9GRC5_9ZZZZ</name>